<reference evidence="1" key="1">
    <citation type="submission" date="2019-08" db="EMBL/GenBank/DDBJ databases">
        <authorList>
            <person name="Kucharzyk K."/>
            <person name="Murdoch R.W."/>
            <person name="Higgins S."/>
            <person name="Loffler F."/>
        </authorList>
    </citation>
    <scope>NUCLEOTIDE SEQUENCE</scope>
</reference>
<sequence>MRCDIDQINIAKPLFVQIIQQLVDRVIREKGQRREPVRSVIVPEHPYLLAAILEFAHQQCRNVRTRVQNHRVHRVHAFGKSGIVPRTVVDRANLHVECSGDVLQRQILRLVVP</sequence>
<name>A0A645GJX5_9ZZZZ</name>
<dbReference type="EMBL" id="VSSQ01075616">
    <property type="protein sequence ID" value="MPN26172.1"/>
    <property type="molecule type" value="Genomic_DNA"/>
</dbReference>
<gene>
    <name evidence="1" type="ORF">SDC9_173596</name>
</gene>
<comment type="caution">
    <text evidence="1">The sequence shown here is derived from an EMBL/GenBank/DDBJ whole genome shotgun (WGS) entry which is preliminary data.</text>
</comment>
<proteinExistence type="predicted"/>
<organism evidence="1">
    <name type="scientific">bioreactor metagenome</name>
    <dbReference type="NCBI Taxonomy" id="1076179"/>
    <lineage>
        <taxon>unclassified sequences</taxon>
        <taxon>metagenomes</taxon>
        <taxon>ecological metagenomes</taxon>
    </lineage>
</organism>
<protein>
    <submittedName>
        <fullName evidence="1">Uncharacterized protein</fullName>
    </submittedName>
</protein>
<accession>A0A645GJX5</accession>
<dbReference type="AlphaFoldDB" id="A0A645GJX5"/>
<evidence type="ECO:0000313" key="1">
    <source>
        <dbReference type="EMBL" id="MPN26172.1"/>
    </source>
</evidence>